<dbReference type="Gene3D" id="3.40.250.10">
    <property type="entry name" value="Rhodanese-like domain"/>
    <property type="match status" value="1"/>
</dbReference>
<dbReference type="SUPFAM" id="SSF52799">
    <property type="entry name" value="(Phosphotyrosine protein) phosphatases II"/>
    <property type="match status" value="1"/>
</dbReference>
<dbReference type="SMART" id="SM00194">
    <property type="entry name" value="PTPc"/>
    <property type="match status" value="1"/>
</dbReference>
<evidence type="ECO:0000259" key="6">
    <source>
        <dbReference type="PROSITE" id="PS50206"/>
    </source>
</evidence>
<dbReference type="VEuPathDB" id="FungiDB:BLGHR1_15739"/>
<evidence type="ECO:0000313" key="7">
    <source>
        <dbReference type="EMBL" id="SZF04940.1"/>
    </source>
</evidence>
<dbReference type="InterPro" id="IPR050348">
    <property type="entry name" value="Protein-Tyr_Phosphatase"/>
</dbReference>
<dbReference type="EMBL" id="UNSH01000070">
    <property type="protein sequence ID" value="SZF04940.1"/>
    <property type="molecule type" value="Genomic_DNA"/>
</dbReference>
<proteinExistence type="inferred from homology"/>
<dbReference type="AlphaFoldDB" id="A0A383UZZ0"/>
<dbReference type="InterPro" id="IPR000387">
    <property type="entry name" value="Tyr_Pase_dom"/>
</dbReference>
<sequence length="902" mass="101948">MTVQAATRPSPHPSISRSHSIPHRNIINISPNSARVTAPEGRTVPPTYHICSPTPPEPRSPSPNYFGLIVEPQTEFCESGIRLSEKWSPQNSIQSFVTVSPKFQPIESNPEFEAFRKQSEETHAFNLSHGNLSFFATSISPSIQTRSKLEKRPTKYDITEMPSPKSRPRMREGATMSDRLEIETRNERHMFSSSPMANMPVEIARDPHNPDIITVKNSSHLKATNSSNLTNMMSLKHERYFGLTYCGVKSVTRPDGTQHLSKIKHDPALRCQDELSTMIDVMNASEIIEGHPESSFLLLDLRVFPLFSQSRIKGALNLCIPTTLLKRPSFNLQKLEDTFTNEAEKTRFSNWKQAKTIIAYDVNSREKKDAISAINTFKKFAAEGWKGNLYIIKGGFQAFSQTYPSLVDHRSCQEIQTSKINISLGTNPSNGLSVSGGCIMPAQKSAMIPFFNNIRQNQDLIDGVGQIEIKMPEYFTPEMLNSLPEWLLGVAKVEDHGKQVSDKYMRLEQEELAVMTKALSSGVSYNSPQNHSKSIRLAGIEKGGKNRYNNIWPYEHSRVKLMKSTPDACDYVNASHIKASRSNKRYIASQGPLPETFEDFWSVIWDQNVRVIVMLTAEFEGGQLKCHSYWTSNNYGHLKLKLLSEKEVPIEATHNHDSRRRRANTVVEMTSLSRGGSPANTDIPHVNVRKFSLFNSLEPLSPEREITQIHYSLWPDLGAPASPSQLLKIVELSNNIKRQAIYPYQNTKMDEPEGDLDSPMLVHCSAGCGRTGAFCTIDTVIDMLKRERKECYAEVPLGRSSSMNISHRLDADQKNKCSIPGGSCKWKGDLDLIEKTVEDFRGQRLSMVQSLRQYVLCYEAVLEWIMQQSFPDQKAKLNVPNPTYVLRNTSNERDRDRYSSIC</sequence>
<dbReference type="PROSITE" id="PS50206">
    <property type="entry name" value="RHODANESE_3"/>
    <property type="match status" value="1"/>
</dbReference>
<evidence type="ECO:0000259" key="5">
    <source>
        <dbReference type="PROSITE" id="PS50056"/>
    </source>
</evidence>
<dbReference type="PANTHER" id="PTHR19134">
    <property type="entry name" value="RECEPTOR-TYPE TYROSINE-PROTEIN PHOSPHATASE"/>
    <property type="match status" value="1"/>
</dbReference>
<evidence type="ECO:0000259" key="4">
    <source>
        <dbReference type="PROSITE" id="PS50055"/>
    </source>
</evidence>
<feature type="compositionally biased region" description="Low complexity" evidence="3">
    <location>
        <begin position="13"/>
        <end position="23"/>
    </location>
</feature>
<dbReference type="SMART" id="SM00450">
    <property type="entry name" value="RHOD"/>
    <property type="match status" value="1"/>
</dbReference>
<dbReference type="InterPro" id="IPR029021">
    <property type="entry name" value="Prot-tyrosine_phosphatase-like"/>
</dbReference>
<dbReference type="PROSITE" id="PS00383">
    <property type="entry name" value="TYR_PHOSPHATASE_1"/>
    <property type="match status" value="1"/>
</dbReference>
<dbReference type="InterPro" id="IPR036873">
    <property type="entry name" value="Rhodanese-like_dom_sf"/>
</dbReference>
<evidence type="ECO:0000256" key="2">
    <source>
        <dbReference type="ARBA" id="ARBA00013064"/>
    </source>
</evidence>
<dbReference type="Gene3D" id="3.90.190.10">
    <property type="entry name" value="Protein tyrosine phosphatase superfamily"/>
    <property type="match status" value="1"/>
</dbReference>
<dbReference type="CDD" id="cd01446">
    <property type="entry name" value="DSP_MapKP"/>
    <property type="match status" value="1"/>
</dbReference>
<dbReference type="PRINTS" id="PR00700">
    <property type="entry name" value="PRTYPHPHTASE"/>
</dbReference>
<dbReference type="Pfam" id="PF00581">
    <property type="entry name" value="Rhodanese"/>
    <property type="match status" value="1"/>
</dbReference>
<dbReference type="PROSITE" id="PS50056">
    <property type="entry name" value="TYR_PHOSPHATASE_2"/>
    <property type="match status" value="1"/>
</dbReference>
<dbReference type="FunFam" id="3.40.250.10:FF:000051">
    <property type="entry name" value="Protein tyrosine phosphatase (Pyp1), putative"/>
    <property type="match status" value="1"/>
</dbReference>
<organism evidence="7 8">
    <name type="scientific">Blumeria hordei</name>
    <name type="common">Barley powdery mildew</name>
    <name type="synonym">Blumeria graminis f. sp. hordei</name>
    <dbReference type="NCBI Taxonomy" id="2867405"/>
    <lineage>
        <taxon>Eukaryota</taxon>
        <taxon>Fungi</taxon>
        <taxon>Dikarya</taxon>
        <taxon>Ascomycota</taxon>
        <taxon>Pezizomycotina</taxon>
        <taxon>Leotiomycetes</taxon>
        <taxon>Erysiphales</taxon>
        <taxon>Erysiphaceae</taxon>
        <taxon>Blumeria</taxon>
    </lineage>
</organism>
<feature type="domain" description="Rhodanese" evidence="6">
    <location>
        <begin position="292"/>
        <end position="408"/>
    </location>
</feature>
<dbReference type="SMART" id="SM00404">
    <property type="entry name" value="PTPc_motif"/>
    <property type="match status" value="1"/>
</dbReference>
<feature type="domain" description="Tyrosine-protein phosphatase" evidence="4">
    <location>
        <begin position="545"/>
        <end position="864"/>
    </location>
</feature>
<dbReference type="Pfam" id="PF00102">
    <property type="entry name" value="Y_phosphatase"/>
    <property type="match status" value="1"/>
</dbReference>
<reference evidence="7 8" key="1">
    <citation type="submission" date="2017-11" db="EMBL/GenBank/DDBJ databases">
        <authorList>
            <person name="Kracher B."/>
        </authorList>
    </citation>
    <scope>NUCLEOTIDE SEQUENCE [LARGE SCALE GENOMIC DNA]</scope>
    <source>
        <strain evidence="7 8">RACE1</strain>
    </source>
</reference>
<dbReference type="EC" id="3.1.3.48" evidence="2"/>
<dbReference type="PROSITE" id="PS50055">
    <property type="entry name" value="TYR_PHOSPHATASE_PTP"/>
    <property type="match status" value="1"/>
</dbReference>
<gene>
    <name evidence="7" type="ORF">BLGHR1_15739</name>
</gene>
<name>A0A383UZZ0_BLUHO</name>
<dbReference type="SUPFAM" id="SSF52821">
    <property type="entry name" value="Rhodanese/Cell cycle control phosphatase"/>
    <property type="match status" value="1"/>
</dbReference>
<dbReference type="Proteomes" id="UP000275772">
    <property type="component" value="Unassembled WGS sequence"/>
</dbReference>
<dbReference type="GO" id="GO:0004725">
    <property type="term" value="F:protein tyrosine phosphatase activity"/>
    <property type="evidence" value="ECO:0007669"/>
    <property type="project" value="UniProtKB-EC"/>
</dbReference>
<dbReference type="InterPro" id="IPR016130">
    <property type="entry name" value="Tyr_Pase_AS"/>
</dbReference>
<protein>
    <recommendedName>
        <fullName evidence="2">protein-tyrosine-phosphatase</fullName>
        <ecNumber evidence="2">3.1.3.48</ecNumber>
    </recommendedName>
</protein>
<dbReference type="InterPro" id="IPR000242">
    <property type="entry name" value="PTP_cat"/>
</dbReference>
<comment type="similarity">
    <text evidence="1">Belongs to the protein-tyrosine phosphatase family. Non-receptor class subfamily.</text>
</comment>
<dbReference type="InterPro" id="IPR003595">
    <property type="entry name" value="Tyr_Pase_cat"/>
</dbReference>
<feature type="domain" description="Tyrosine specific protein phosphatases" evidence="5">
    <location>
        <begin position="727"/>
        <end position="855"/>
    </location>
</feature>
<dbReference type="CDD" id="cd18533">
    <property type="entry name" value="PTP_fungal"/>
    <property type="match status" value="1"/>
</dbReference>
<dbReference type="InterPro" id="IPR001763">
    <property type="entry name" value="Rhodanese-like_dom"/>
</dbReference>
<evidence type="ECO:0000256" key="1">
    <source>
        <dbReference type="ARBA" id="ARBA00009649"/>
    </source>
</evidence>
<dbReference type="PANTHER" id="PTHR19134:SF561">
    <property type="entry name" value="PROTEIN TYROSINE PHOSPHATASE 36E, ISOFORM A"/>
    <property type="match status" value="1"/>
</dbReference>
<accession>A0A383UZZ0</accession>
<evidence type="ECO:0000256" key="3">
    <source>
        <dbReference type="SAM" id="MobiDB-lite"/>
    </source>
</evidence>
<evidence type="ECO:0000313" key="8">
    <source>
        <dbReference type="Proteomes" id="UP000275772"/>
    </source>
</evidence>
<feature type="region of interest" description="Disordered" evidence="3">
    <location>
        <begin position="1"/>
        <end position="23"/>
    </location>
</feature>